<reference evidence="3" key="1">
    <citation type="journal article" date="2019" name="Int. J. Syst. Evol. Microbiol.">
        <title>The Global Catalogue of Microorganisms (GCM) 10K type strain sequencing project: providing services to taxonomists for standard genome sequencing and annotation.</title>
        <authorList>
            <consortium name="The Broad Institute Genomics Platform"/>
            <consortium name="The Broad Institute Genome Sequencing Center for Infectious Disease"/>
            <person name="Wu L."/>
            <person name="Ma J."/>
        </authorList>
    </citation>
    <scope>NUCLEOTIDE SEQUENCE [LARGE SCALE GENOMIC DNA]</scope>
    <source>
        <strain evidence="3">JCM 31920</strain>
    </source>
</reference>
<evidence type="ECO:0000313" key="3">
    <source>
        <dbReference type="Proteomes" id="UP001501508"/>
    </source>
</evidence>
<accession>A0ABP8LYD5</accession>
<keyword evidence="1" id="KW-1133">Transmembrane helix</keyword>
<keyword evidence="1" id="KW-0812">Transmembrane</keyword>
<dbReference type="EMBL" id="BAABEY010000024">
    <property type="protein sequence ID" value="GAA4440227.1"/>
    <property type="molecule type" value="Genomic_DNA"/>
</dbReference>
<protein>
    <recommendedName>
        <fullName evidence="4">SHOCT domain-containing protein</fullName>
    </recommendedName>
</protein>
<proteinExistence type="predicted"/>
<dbReference type="Proteomes" id="UP001501508">
    <property type="component" value="Unassembled WGS sequence"/>
</dbReference>
<evidence type="ECO:0000313" key="2">
    <source>
        <dbReference type="EMBL" id="GAA4440227.1"/>
    </source>
</evidence>
<gene>
    <name evidence="2" type="ORF">GCM10023091_23550</name>
</gene>
<organism evidence="2 3">
    <name type="scientific">Ravibacter arvi</name>
    <dbReference type="NCBI Taxonomy" id="2051041"/>
    <lineage>
        <taxon>Bacteria</taxon>
        <taxon>Pseudomonadati</taxon>
        <taxon>Bacteroidota</taxon>
        <taxon>Cytophagia</taxon>
        <taxon>Cytophagales</taxon>
        <taxon>Spirosomataceae</taxon>
        <taxon>Ravibacter</taxon>
    </lineage>
</organism>
<feature type="transmembrane region" description="Helical" evidence="1">
    <location>
        <begin position="28"/>
        <end position="48"/>
    </location>
</feature>
<comment type="caution">
    <text evidence="2">The sequence shown here is derived from an EMBL/GenBank/DDBJ whole genome shotgun (WGS) entry which is preliminary data.</text>
</comment>
<evidence type="ECO:0008006" key="4">
    <source>
        <dbReference type="Google" id="ProtNLM"/>
    </source>
</evidence>
<keyword evidence="1" id="KW-0472">Membrane</keyword>
<dbReference type="RefSeq" id="WP_345029288.1">
    <property type="nucleotide sequence ID" value="NZ_BAABEY010000024.1"/>
</dbReference>
<keyword evidence="3" id="KW-1185">Reference proteome</keyword>
<sequence>MVVFIAWIILSFVAASMGASRKIGGFAAFLVSLFFSPLVGILVVLASTKNSTIEFQKKMLEAQQQKQDFGFRPVSDLQILEDKYKAGLITREEYQNILKNLGSK</sequence>
<name>A0ABP8LYD5_9BACT</name>
<evidence type="ECO:0000256" key="1">
    <source>
        <dbReference type="SAM" id="Phobius"/>
    </source>
</evidence>